<gene>
    <name evidence="2" type="ordered locus">PMN2A_1971</name>
</gene>
<keyword evidence="3" id="KW-1185">Reference proteome</keyword>
<proteinExistence type="predicted"/>
<keyword evidence="1" id="KW-0472">Membrane</keyword>
<sequence length="68" mass="7967">MINSTYLYSFFLLFGFGFLFYFFLNFRSGKNEINNKILLKKLLEGLDMEVPDELKTLDNSSTDPQKLS</sequence>
<feature type="transmembrane region" description="Helical" evidence="1">
    <location>
        <begin position="6"/>
        <end position="26"/>
    </location>
</feature>
<keyword evidence="1" id="KW-0812">Transmembrane</keyword>
<evidence type="ECO:0000313" key="3">
    <source>
        <dbReference type="Proteomes" id="UP000002535"/>
    </source>
</evidence>
<accession>A7MDG7</accession>
<dbReference type="AlphaFoldDB" id="A7MDG7"/>
<dbReference type="KEGG" id="pmn:PMN2A_1971"/>
<evidence type="ECO:0000313" key="2">
    <source>
        <dbReference type="EMBL" id="ABU23905.1"/>
    </source>
</evidence>
<name>A7MDG7_PROMT</name>
<keyword evidence="1" id="KW-1133">Transmembrane helix</keyword>
<organism evidence="2 3">
    <name type="scientific">Prochlorococcus marinus (strain NATL2A)</name>
    <dbReference type="NCBI Taxonomy" id="59920"/>
    <lineage>
        <taxon>Bacteria</taxon>
        <taxon>Bacillati</taxon>
        <taxon>Cyanobacteriota</taxon>
        <taxon>Cyanophyceae</taxon>
        <taxon>Synechococcales</taxon>
        <taxon>Prochlorococcaceae</taxon>
        <taxon>Prochlorococcus</taxon>
    </lineage>
</organism>
<dbReference type="HOGENOM" id="CLU_2790604_0_0_3"/>
<dbReference type="EMBL" id="CP000095">
    <property type="protein sequence ID" value="ABU23905.1"/>
    <property type="molecule type" value="Genomic_DNA"/>
</dbReference>
<evidence type="ECO:0000256" key="1">
    <source>
        <dbReference type="SAM" id="Phobius"/>
    </source>
</evidence>
<dbReference type="Proteomes" id="UP000002535">
    <property type="component" value="Chromosome"/>
</dbReference>
<protein>
    <submittedName>
        <fullName evidence="2">Uncharacterized protein</fullName>
    </submittedName>
</protein>
<reference evidence="2 3" key="1">
    <citation type="journal article" date="2007" name="PLoS Genet.">
        <title>Patterns and implications of gene gain and loss in the evolution of Prochlorococcus.</title>
        <authorList>
            <person name="Kettler G.C."/>
            <person name="Martiny A.C."/>
            <person name="Huang K."/>
            <person name="Zucker J."/>
            <person name="Coleman M.L."/>
            <person name="Rodrigue S."/>
            <person name="Chen F."/>
            <person name="Lapidus A."/>
            <person name="Ferriera S."/>
            <person name="Johnson J."/>
            <person name="Steglich C."/>
            <person name="Church G.M."/>
            <person name="Richardson P."/>
            <person name="Chisholm S.W."/>
        </authorList>
    </citation>
    <scope>NUCLEOTIDE SEQUENCE [LARGE SCALE GENOMIC DNA]</scope>
    <source>
        <strain evidence="2 3">NATL2A</strain>
    </source>
</reference>